<proteinExistence type="predicted"/>
<dbReference type="PANTHER" id="PTHR40866">
    <property type="entry name" value="BED-TYPE DOMAIN-CONTAINING PROTEIN"/>
    <property type="match status" value="1"/>
</dbReference>
<dbReference type="PANTHER" id="PTHR40866:SF1">
    <property type="entry name" value="BED-TYPE DOMAIN-CONTAINING PROTEIN"/>
    <property type="match status" value="1"/>
</dbReference>
<name>A0A9W7D054_9STRA</name>
<dbReference type="AlphaFoldDB" id="A0A9W7D054"/>
<reference evidence="1" key="1">
    <citation type="submission" date="2023-04" db="EMBL/GenBank/DDBJ databases">
        <title>Phytophthora fragariaefolia NBRC 109709.</title>
        <authorList>
            <person name="Ichikawa N."/>
            <person name="Sato H."/>
            <person name="Tonouchi N."/>
        </authorList>
    </citation>
    <scope>NUCLEOTIDE SEQUENCE</scope>
    <source>
        <strain evidence="1">NBRC 109709</strain>
    </source>
</reference>
<accession>A0A9W7D054</accession>
<dbReference type="Proteomes" id="UP001165121">
    <property type="component" value="Unassembled WGS sequence"/>
</dbReference>
<evidence type="ECO:0000313" key="2">
    <source>
        <dbReference type="Proteomes" id="UP001165121"/>
    </source>
</evidence>
<evidence type="ECO:0000313" key="1">
    <source>
        <dbReference type="EMBL" id="GMF47663.1"/>
    </source>
</evidence>
<dbReference type="EMBL" id="BSXT01002180">
    <property type="protein sequence ID" value="GMF47663.1"/>
    <property type="molecule type" value="Genomic_DNA"/>
</dbReference>
<gene>
    <name evidence="1" type="ORF">Pfra01_001810600</name>
</gene>
<comment type="caution">
    <text evidence="1">The sequence shown here is derived from an EMBL/GenBank/DDBJ whole genome shotgun (WGS) entry which is preliminary data.</text>
</comment>
<sequence length="139" mass="15632">MPARFGLIFDGWSHASEHFIAVFAYYEVDGVMKSPLMCMTPLLDTLDEDLSARGHYEFLADMLPRDIGKQITDCLFLVGDNCAVNRLLATRMGVPLVGCAIHRLNRADQADMQQHEDDLATVHALTLRLRTLKQSAKLR</sequence>
<dbReference type="OrthoDB" id="110256at2759"/>
<organism evidence="1 2">
    <name type="scientific">Phytophthora fragariaefolia</name>
    <dbReference type="NCBI Taxonomy" id="1490495"/>
    <lineage>
        <taxon>Eukaryota</taxon>
        <taxon>Sar</taxon>
        <taxon>Stramenopiles</taxon>
        <taxon>Oomycota</taxon>
        <taxon>Peronosporomycetes</taxon>
        <taxon>Peronosporales</taxon>
        <taxon>Peronosporaceae</taxon>
        <taxon>Phytophthora</taxon>
    </lineage>
</organism>
<keyword evidence="2" id="KW-1185">Reference proteome</keyword>
<protein>
    <submittedName>
        <fullName evidence="1">Unnamed protein product</fullName>
    </submittedName>
</protein>